<evidence type="ECO:0000256" key="3">
    <source>
        <dbReference type="ARBA" id="ARBA00012664"/>
    </source>
</evidence>
<organism evidence="8 9">
    <name type="scientific">Albugo candida</name>
    <dbReference type="NCBI Taxonomy" id="65357"/>
    <lineage>
        <taxon>Eukaryota</taxon>
        <taxon>Sar</taxon>
        <taxon>Stramenopiles</taxon>
        <taxon>Oomycota</taxon>
        <taxon>Peronosporomycetes</taxon>
        <taxon>Albuginales</taxon>
        <taxon>Albuginaceae</taxon>
        <taxon>Albugo</taxon>
    </lineage>
</organism>
<comment type="caution">
    <text evidence="8">The sequence shown here is derived from an EMBL/GenBank/DDBJ whole genome shotgun (WGS) entry which is preliminary data.</text>
</comment>
<sequence length="153" mass="17375">MEEPKPMIEALLLRCKDQLAKYQVQARNVHVLLLQDSDQFLLAIQQGYQANTFDGVICIGCVFPTKHRQVRPNVEDPSLPFRYDAVTHEVMEASLDMDVPIIWGVLPANDETDALEVFGLGKEEGFFAEEVATRVVKMALLNKILFCHPQKFE</sequence>
<comment type="function">
    <text evidence="7">Catalyzes the formation of 6,7-dimethyl-8-ribityllumazine by condensation of 5-amino-6-(D-ribitylamino)uracil with 3,4-dihydroxy-2-butanone 4-phosphate. This is the penultimate step in the biosynthesis of riboflavin.</text>
</comment>
<dbReference type="Proteomes" id="UP000053237">
    <property type="component" value="Unassembled WGS sequence"/>
</dbReference>
<evidence type="ECO:0000256" key="5">
    <source>
        <dbReference type="ARBA" id="ARBA00022679"/>
    </source>
</evidence>
<dbReference type="EMBL" id="CAIX01000239">
    <property type="protein sequence ID" value="CCI10427.1"/>
    <property type="molecule type" value="Genomic_DNA"/>
</dbReference>
<dbReference type="Gene3D" id="3.40.50.960">
    <property type="entry name" value="Lumazine/riboflavin synthase"/>
    <property type="match status" value="1"/>
</dbReference>
<dbReference type="GO" id="GO:0009349">
    <property type="term" value="C:riboflavin synthase complex"/>
    <property type="evidence" value="ECO:0007669"/>
    <property type="project" value="UniProtKB-UniRule"/>
</dbReference>
<evidence type="ECO:0000313" key="9">
    <source>
        <dbReference type="Proteomes" id="UP000053237"/>
    </source>
</evidence>
<dbReference type="GO" id="GO:0000906">
    <property type="term" value="F:6,7-dimethyl-8-ribityllumazine synthase activity"/>
    <property type="evidence" value="ECO:0007669"/>
    <property type="project" value="UniProtKB-EC"/>
</dbReference>
<evidence type="ECO:0000256" key="7">
    <source>
        <dbReference type="RuleBase" id="RU003795"/>
    </source>
</evidence>
<dbReference type="SUPFAM" id="SSF52121">
    <property type="entry name" value="Lumazine synthase"/>
    <property type="match status" value="1"/>
</dbReference>
<keyword evidence="4 7" id="KW-0686">Riboflavin biosynthesis</keyword>
<keyword evidence="5 7" id="KW-0808">Transferase</keyword>
<comment type="pathway">
    <text evidence="1 7">Cofactor biosynthesis; riboflavin biosynthesis; riboflavin from 2-hydroxy-3-oxobutyl phosphate and 5-amino-6-(D-ribitylamino)uracil: step 1/2.</text>
</comment>
<proteinExistence type="inferred from homology"/>
<dbReference type="PANTHER" id="PTHR21058:SF0">
    <property type="entry name" value="6,7-DIMETHYL-8-RIBITYLLUMAZINE SYNTHASE"/>
    <property type="match status" value="1"/>
</dbReference>
<accession>A0A024FU25</accession>
<gene>
    <name evidence="8" type="ORF">BN9_098030</name>
</gene>
<dbReference type="EC" id="2.5.1.78" evidence="3 7"/>
<dbReference type="InterPro" id="IPR036467">
    <property type="entry name" value="LS/RS_sf"/>
</dbReference>
<protein>
    <recommendedName>
        <fullName evidence="3 7">6,7-dimethyl-8-ribityllumazine synthase</fullName>
        <shortName evidence="7">DMRL synthase</shortName>
        <ecNumber evidence="3 7">2.5.1.78</ecNumber>
    </recommendedName>
</protein>
<evidence type="ECO:0000256" key="6">
    <source>
        <dbReference type="ARBA" id="ARBA00048785"/>
    </source>
</evidence>
<comment type="catalytic activity">
    <reaction evidence="6 7">
        <text>(2S)-2-hydroxy-3-oxobutyl phosphate + 5-amino-6-(D-ribitylamino)uracil = 6,7-dimethyl-8-(1-D-ribityl)lumazine + phosphate + 2 H2O + H(+)</text>
        <dbReference type="Rhea" id="RHEA:26152"/>
        <dbReference type="ChEBI" id="CHEBI:15377"/>
        <dbReference type="ChEBI" id="CHEBI:15378"/>
        <dbReference type="ChEBI" id="CHEBI:15934"/>
        <dbReference type="ChEBI" id="CHEBI:43474"/>
        <dbReference type="ChEBI" id="CHEBI:58201"/>
        <dbReference type="ChEBI" id="CHEBI:58830"/>
        <dbReference type="EC" id="2.5.1.78"/>
    </reaction>
</comment>
<reference evidence="8 9" key="1">
    <citation type="submission" date="2012-05" db="EMBL/GenBank/DDBJ databases">
        <title>Recombination and specialization in a pathogen metapopulation.</title>
        <authorList>
            <person name="Gardiner A."/>
            <person name="Kemen E."/>
            <person name="Schultz-Larsen T."/>
            <person name="MacLean D."/>
            <person name="Van Oosterhout C."/>
            <person name="Jones J.D.G."/>
        </authorList>
    </citation>
    <scope>NUCLEOTIDE SEQUENCE [LARGE SCALE GENOMIC DNA]</scope>
    <source>
        <strain evidence="8 9">Ac Nc2</strain>
    </source>
</reference>
<dbReference type="InterPro" id="IPR002180">
    <property type="entry name" value="LS/RS"/>
</dbReference>
<dbReference type="Pfam" id="PF00885">
    <property type="entry name" value="DMRL_synthase"/>
    <property type="match status" value="1"/>
</dbReference>
<keyword evidence="9" id="KW-1185">Reference proteome</keyword>
<name>A0A024FU25_9STRA</name>
<evidence type="ECO:0000256" key="4">
    <source>
        <dbReference type="ARBA" id="ARBA00022619"/>
    </source>
</evidence>
<dbReference type="PANTHER" id="PTHR21058">
    <property type="entry name" value="6,7-DIMETHYL-8-RIBITYLLUMAZINE SYNTHASE DMRL SYNTHASE LUMAZINE SYNTHASE"/>
    <property type="match status" value="1"/>
</dbReference>
<evidence type="ECO:0000313" key="8">
    <source>
        <dbReference type="EMBL" id="CCI10427.1"/>
    </source>
</evidence>
<evidence type="ECO:0000256" key="2">
    <source>
        <dbReference type="ARBA" id="ARBA00007424"/>
    </source>
</evidence>
<comment type="similarity">
    <text evidence="2 7">Belongs to the DMRL synthase family.</text>
</comment>
<dbReference type="InParanoid" id="A0A024FU25"/>
<evidence type="ECO:0000256" key="1">
    <source>
        <dbReference type="ARBA" id="ARBA00004917"/>
    </source>
</evidence>
<dbReference type="GO" id="GO:0009231">
    <property type="term" value="P:riboflavin biosynthetic process"/>
    <property type="evidence" value="ECO:0007669"/>
    <property type="project" value="UniProtKB-UniPathway"/>
</dbReference>
<dbReference type="UniPathway" id="UPA00275">
    <property type="reaction ID" value="UER00404"/>
</dbReference>
<dbReference type="AlphaFoldDB" id="A0A024FU25"/>
<dbReference type="InterPro" id="IPR034964">
    <property type="entry name" value="LS"/>
</dbReference>